<dbReference type="CDD" id="cd09603">
    <property type="entry name" value="M1_APN_like"/>
    <property type="match status" value="1"/>
</dbReference>
<dbReference type="Pfam" id="PF01433">
    <property type="entry name" value="Peptidase_M1"/>
    <property type="match status" value="1"/>
</dbReference>
<evidence type="ECO:0000256" key="2">
    <source>
        <dbReference type="SAM" id="SignalP"/>
    </source>
</evidence>
<proteinExistence type="predicted"/>
<dbReference type="PANTHER" id="PTHR11533">
    <property type="entry name" value="PROTEASE M1 ZINC METALLOPROTEASE"/>
    <property type="match status" value="1"/>
</dbReference>
<dbReference type="InterPro" id="IPR042097">
    <property type="entry name" value="Aminopeptidase_N-like_N_sf"/>
</dbReference>
<reference evidence="4" key="1">
    <citation type="submission" date="2022-07" db="EMBL/GenBank/DDBJ databases">
        <title>Sphingomonas sp. nov., a novel bacterium isolated from the north slope of the Mount Everest.</title>
        <authorList>
            <person name="Cui X."/>
            <person name="Liu Y."/>
        </authorList>
    </citation>
    <scope>NUCLEOTIDE SEQUENCE</scope>
    <source>
        <strain evidence="4">S5-59</strain>
    </source>
</reference>
<feature type="region of interest" description="Disordered" evidence="1">
    <location>
        <begin position="21"/>
        <end position="42"/>
    </location>
</feature>
<sequence>MQGINRAALLGAVALLTPAAADPGKPPLSAQTATTGGPLDPDQQKLIFDTADLAFEIFPEREAIAGVATLGFTAKAPVRRLVIDLDRNLPVSAVAIDEVALPRSAWRNPQGRMTIDLPRQVAAGGKVSARISYAGTPHVAVRAPWDGGFVWAKTPSGKPWVATAIQGEGCDLFWPCIDYPTYEPKRIDLHITVPPGLGAPSNGVLTGIDTLPDGRSRWNWSVANPTIHSVALNVGPYRELKAVHTSRFGNQIPMHFWYLEGNEAKARGLFAEFAPTLDFYEAMVGPYPFAAEKMGVVETPHLGMEHQTINAYGNGYKQAPEGFDWLLHHEFGHEWFANQMTVANWDDFWLHEAYTQYMQPLYGRAREGEGRYLAMMRAGRARFENLHPIVSGSARAANLVSDEATGPGSDIYFKGAWMLHTLRGLIGDAKFGEIMRRVVYGRPDPAPGNFTSRFATTAEYRAIVNDVAGHDLGWFFDVYLGQAALPELVETRTPGRLALAWKVPGGGDFPLPVEVSVAGRMKTLAMAEGHGSIAVPAGAQVIVDPQSRVLRKLPGDGGS</sequence>
<feature type="chain" id="PRO_5046172098" evidence="2">
    <location>
        <begin position="22"/>
        <end position="559"/>
    </location>
</feature>
<dbReference type="InterPro" id="IPR027268">
    <property type="entry name" value="Peptidase_M4/M1_CTD_sf"/>
</dbReference>
<keyword evidence="2" id="KW-0732">Signal</keyword>
<evidence type="ECO:0000313" key="5">
    <source>
        <dbReference type="Proteomes" id="UP001058533"/>
    </source>
</evidence>
<evidence type="ECO:0000256" key="1">
    <source>
        <dbReference type="SAM" id="MobiDB-lite"/>
    </source>
</evidence>
<evidence type="ECO:0000313" key="4">
    <source>
        <dbReference type="EMBL" id="UUL83214.1"/>
    </source>
</evidence>
<dbReference type="PANTHER" id="PTHR11533:SF174">
    <property type="entry name" value="PUROMYCIN-SENSITIVE AMINOPEPTIDASE-RELATED"/>
    <property type="match status" value="1"/>
</dbReference>
<dbReference type="SUPFAM" id="SSF55486">
    <property type="entry name" value="Metalloproteases ('zincins'), catalytic domain"/>
    <property type="match status" value="1"/>
</dbReference>
<gene>
    <name evidence="4" type="ORF">NMP03_02985</name>
</gene>
<dbReference type="SUPFAM" id="SSF63737">
    <property type="entry name" value="Leukotriene A4 hydrolase N-terminal domain"/>
    <property type="match status" value="1"/>
</dbReference>
<keyword evidence="5" id="KW-1185">Reference proteome</keyword>
<organism evidence="4 5">
    <name type="scientific">Sphingomonas qomolangmaensis</name>
    <dbReference type="NCBI Taxonomy" id="2918765"/>
    <lineage>
        <taxon>Bacteria</taxon>
        <taxon>Pseudomonadati</taxon>
        <taxon>Pseudomonadota</taxon>
        <taxon>Alphaproteobacteria</taxon>
        <taxon>Sphingomonadales</taxon>
        <taxon>Sphingomonadaceae</taxon>
        <taxon>Sphingomonas</taxon>
    </lineage>
</organism>
<accession>A0ABY5L8A1</accession>
<feature type="domain" description="Peptidase M1 membrane alanine aminopeptidase" evidence="3">
    <location>
        <begin position="326"/>
        <end position="438"/>
    </location>
</feature>
<dbReference type="RefSeq" id="WP_256507057.1">
    <property type="nucleotide sequence ID" value="NZ_CP101740.1"/>
</dbReference>
<name>A0ABY5L8A1_9SPHN</name>
<feature type="signal peptide" evidence="2">
    <location>
        <begin position="1"/>
        <end position="21"/>
    </location>
</feature>
<dbReference type="Proteomes" id="UP001058533">
    <property type="component" value="Chromosome"/>
</dbReference>
<dbReference type="EMBL" id="CP101740">
    <property type="protein sequence ID" value="UUL83214.1"/>
    <property type="molecule type" value="Genomic_DNA"/>
</dbReference>
<dbReference type="Gene3D" id="1.10.390.10">
    <property type="entry name" value="Neutral Protease Domain 2"/>
    <property type="match status" value="1"/>
</dbReference>
<dbReference type="InterPro" id="IPR014782">
    <property type="entry name" value="Peptidase_M1_dom"/>
</dbReference>
<dbReference type="Gene3D" id="2.60.40.1730">
    <property type="entry name" value="tricorn interacting facor f3 domain"/>
    <property type="match status" value="1"/>
</dbReference>
<dbReference type="InterPro" id="IPR050344">
    <property type="entry name" value="Peptidase_M1_aminopeptidases"/>
</dbReference>
<protein>
    <submittedName>
        <fullName evidence="4">M1 family metallopeptidase</fullName>
    </submittedName>
</protein>
<evidence type="ECO:0000259" key="3">
    <source>
        <dbReference type="Pfam" id="PF01433"/>
    </source>
</evidence>